<name>A0A9Q0RUV0_9DIPT</name>
<evidence type="ECO:0000313" key="2">
    <source>
        <dbReference type="Proteomes" id="UP001151699"/>
    </source>
</evidence>
<feature type="non-terminal residue" evidence="1">
    <location>
        <position position="125"/>
    </location>
</feature>
<dbReference type="AlphaFoldDB" id="A0A9Q0RUV0"/>
<organism evidence="1 2">
    <name type="scientific">Pseudolycoriella hygida</name>
    <dbReference type="NCBI Taxonomy" id="35572"/>
    <lineage>
        <taxon>Eukaryota</taxon>
        <taxon>Metazoa</taxon>
        <taxon>Ecdysozoa</taxon>
        <taxon>Arthropoda</taxon>
        <taxon>Hexapoda</taxon>
        <taxon>Insecta</taxon>
        <taxon>Pterygota</taxon>
        <taxon>Neoptera</taxon>
        <taxon>Endopterygota</taxon>
        <taxon>Diptera</taxon>
        <taxon>Nematocera</taxon>
        <taxon>Sciaroidea</taxon>
        <taxon>Sciaridae</taxon>
        <taxon>Pseudolycoriella</taxon>
    </lineage>
</organism>
<protein>
    <submittedName>
        <fullName evidence="1">USP6 N-terminal-like protein</fullName>
    </submittedName>
</protein>
<dbReference type="EMBL" id="WJQU01002595">
    <property type="protein sequence ID" value="KAJ6632696.1"/>
    <property type="molecule type" value="Genomic_DNA"/>
</dbReference>
<dbReference type="OrthoDB" id="294251at2759"/>
<accession>A0A9Q0RUV0</accession>
<evidence type="ECO:0000313" key="1">
    <source>
        <dbReference type="EMBL" id="KAJ6632696.1"/>
    </source>
</evidence>
<sequence>MYIMDEEMLISRARDERQKIFERYDRGRTADAADVDPWEDVAYEVYHKMDKYGFIHDERIERKEVGENYYVQYQREKKWLSMLRRWNKKDTVEKLKGRIYKGIPNKLRSAVRLEPNLNYLIPEIY</sequence>
<dbReference type="Proteomes" id="UP001151699">
    <property type="component" value="Unassembled WGS sequence"/>
</dbReference>
<keyword evidence="2" id="KW-1185">Reference proteome</keyword>
<gene>
    <name evidence="1" type="primary">USP6NL_0</name>
    <name evidence="1" type="ORF">Bhyg_17131</name>
</gene>
<reference evidence="1" key="1">
    <citation type="submission" date="2022-07" db="EMBL/GenBank/DDBJ databases">
        <authorList>
            <person name="Trinca V."/>
            <person name="Uliana J.V.C."/>
            <person name="Torres T.T."/>
            <person name="Ward R.J."/>
            <person name="Monesi N."/>
        </authorList>
    </citation>
    <scope>NUCLEOTIDE SEQUENCE</scope>
    <source>
        <strain evidence="1">HSMRA1968</strain>
        <tissue evidence="1">Whole embryos</tissue>
    </source>
</reference>
<comment type="caution">
    <text evidence="1">The sequence shown here is derived from an EMBL/GenBank/DDBJ whole genome shotgun (WGS) entry which is preliminary data.</text>
</comment>
<proteinExistence type="predicted"/>